<keyword evidence="2 6" id="KW-0812">Transmembrane</keyword>
<reference evidence="8" key="1">
    <citation type="journal article" date="2019" name="Int. J. Syst. Evol. Microbiol.">
        <title>The Global Catalogue of Microorganisms (GCM) 10K type strain sequencing project: providing services to taxonomists for standard genome sequencing and annotation.</title>
        <authorList>
            <consortium name="The Broad Institute Genomics Platform"/>
            <consortium name="The Broad Institute Genome Sequencing Center for Infectious Disease"/>
            <person name="Wu L."/>
            <person name="Ma J."/>
        </authorList>
    </citation>
    <scope>NUCLEOTIDE SEQUENCE [LARGE SCALE GENOMIC DNA]</scope>
    <source>
        <strain evidence="8">JCM 17738</strain>
    </source>
</reference>
<evidence type="ECO:0000313" key="7">
    <source>
        <dbReference type="EMBL" id="GAA4399740.1"/>
    </source>
</evidence>
<proteinExistence type="predicted"/>
<evidence type="ECO:0000256" key="3">
    <source>
        <dbReference type="ARBA" id="ARBA00022989"/>
    </source>
</evidence>
<comment type="caution">
    <text evidence="7">The sequence shown here is derived from an EMBL/GenBank/DDBJ whole genome shotgun (WGS) entry which is preliminary data.</text>
</comment>
<dbReference type="RefSeq" id="WP_246196706.1">
    <property type="nucleotide sequence ID" value="NZ_BAABFX010000037.1"/>
</dbReference>
<protein>
    <recommendedName>
        <fullName evidence="9">DUF4870 domain-containing protein</fullName>
    </recommendedName>
</protein>
<keyword evidence="8" id="KW-1185">Reference proteome</keyword>
<evidence type="ECO:0000256" key="2">
    <source>
        <dbReference type="ARBA" id="ARBA00022692"/>
    </source>
</evidence>
<evidence type="ECO:0000256" key="1">
    <source>
        <dbReference type="ARBA" id="ARBA00004141"/>
    </source>
</evidence>
<gene>
    <name evidence="7" type="ORF">GCM10023153_26170</name>
</gene>
<keyword evidence="4 6" id="KW-0472">Membrane</keyword>
<organism evidence="7 8">
    <name type="scientific">Ornithinibacter aureus</name>
    <dbReference type="NCBI Taxonomy" id="622664"/>
    <lineage>
        <taxon>Bacteria</taxon>
        <taxon>Bacillati</taxon>
        <taxon>Actinomycetota</taxon>
        <taxon>Actinomycetes</taxon>
        <taxon>Micrococcales</taxon>
        <taxon>Intrasporangiaceae</taxon>
        <taxon>Ornithinibacter</taxon>
    </lineage>
</organism>
<feature type="region of interest" description="Disordered" evidence="5">
    <location>
        <begin position="1"/>
        <end position="96"/>
    </location>
</feature>
<evidence type="ECO:0000256" key="6">
    <source>
        <dbReference type="SAM" id="Phobius"/>
    </source>
</evidence>
<feature type="compositionally biased region" description="Low complexity" evidence="5">
    <location>
        <begin position="57"/>
        <end position="88"/>
    </location>
</feature>
<evidence type="ECO:0000256" key="5">
    <source>
        <dbReference type="SAM" id="MobiDB-lite"/>
    </source>
</evidence>
<dbReference type="Pfam" id="PF09685">
    <property type="entry name" value="MamF_MmsF"/>
    <property type="match status" value="1"/>
</dbReference>
<evidence type="ECO:0008006" key="9">
    <source>
        <dbReference type="Google" id="ProtNLM"/>
    </source>
</evidence>
<dbReference type="InterPro" id="IPR019109">
    <property type="entry name" value="MamF_MmsF"/>
</dbReference>
<feature type="compositionally biased region" description="Basic and acidic residues" evidence="5">
    <location>
        <begin position="1"/>
        <end position="13"/>
    </location>
</feature>
<keyword evidence="3 6" id="KW-1133">Transmembrane helix</keyword>
<feature type="transmembrane region" description="Helical" evidence="6">
    <location>
        <begin position="105"/>
        <end position="128"/>
    </location>
</feature>
<comment type="subcellular location">
    <subcellularLocation>
        <location evidence="1">Membrane</location>
        <topology evidence="1">Multi-pass membrane protein</topology>
    </subcellularLocation>
</comment>
<name>A0ABP8K370_9MICO</name>
<sequence length="204" mass="21583">MSDTTPRTDDHPVDPTAPFEPVTDAAPTTEQTEVVPELPAPEHTEFVPAAPAPAPVAPSAHEAQPQAQAQPQYQQQSPPAPGYAVAPAPMKPTDERTAGMAAHGVTLAATIFSSGFLGFVCALVMYLVFRDRGPFVRSHAANALNVQIMAGIVMLISLPLMLVLVGFLTFGAAVIWAIVMHIIGAVKANNGEWWSPALTPQFVK</sequence>
<dbReference type="EMBL" id="BAABFX010000037">
    <property type="protein sequence ID" value="GAA4399740.1"/>
    <property type="molecule type" value="Genomic_DNA"/>
</dbReference>
<dbReference type="Proteomes" id="UP001500390">
    <property type="component" value="Unassembled WGS sequence"/>
</dbReference>
<accession>A0ABP8K370</accession>
<feature type="transmembrane region" description="Helical" evidence="6">
    <location>
        <begin position="148"/>
        <end position="179"/>
    </location>
</feature>
<evidence type="ECO:0000256" key="4">
    <source>
        <dbReference type="ARBA" id="ARBA00023136"/>
    </source>
</evidence>
<evidence type="ECO:0000313" key="8">
    <source>
        <dbReference type="Proteomes" id="UP001500390"/>
    </source>
</evidence>